<protein>
    <submittedName>
        <fullName evidence="1">Uncharacterized protein</fullName>
    </submittedName>
</protein>
<dbReference type="OrthoDB" id="5382286at2"/>
<sequence>MKRLDMAHLRVTEGILSPGGSPGGAGPMRVDVPKMRAIAKDLTAAHASIRFTYRGPTSQQMPLASGEQRRQLGLKLKAEDGCNLLYVMWRIAPKPGIVVSVKSNPGQHASVQCGNRGYRNLRPARSRPVPGLEVGSSHRLEARLDASTLLVWVDDVLVWEGRLGPEVLALRGPVGVRTDNVRLELEMFAPPEEAPSAGGPRTSPR</sequence>
<gene>
    <name evidence="1" type="ORF">AKJ08_0569</name>
</gene>
<proteinExistence type="predicted"/>
<dbReference type="STRING" id="1391653.AKJ08_0569"/>
<keyword evidence="2" id="KW-1185">Reference proteome</keyword>
<dbReference type="AlphaFoldDB" id="A0A0K1P9J3"/>
<evidence type="ECO:0000313" key="2">
    <source>
        <dbReference type="Proteomes" id="UP000055590"/>
    </source>
</evidence>
<evidence type="ECO:0000313" key="1">
    <source>
        <dbReference type="EMBL" id="AKU90182.1"/>
    </source>
</evidence>
<accession>A0A0K1P9J3</accession>
<dbReference type="EMBL" id="CP012332">
    <property type="protein sequence ID" value="AKU90182.1"/>
    <property type="molecule type" value="Genomic_DNA"/>
</dbReference>
<name>A0A0K1P9J3_9BACT</name>
<organism evidence="1 2">
    <name type="scientific">Vulgatibacter incomptus</name>
    <dbReference type="NCBI Taxonomy" id="1391653"/>
    <lineage>
        <taxon>Bacteria</taxon>
        <taxon>Pseudomonadati</taxon>
        <taxon>Myxococcota</taxon>
        <taxon>Myxococcia</taxon>
        <taxon>Myxococcales</taxon>
        <taxon>Cystobacterineae</taxon>
        <taxon>Vulgatibacteraceae</taxon>
        <taxon>Vulgatibacter</taxon>
    </lineage>
</organism>
<dbReference type="Proteomes" id="UP000055590">
    <property type="component" value="Chromosome"/>
</dbReference>
<reference evidence="1 2" key="1">
    <citation type="submission" date="2015-08" db="EMBL/GenBank/DDBJ databases">
        <authorList>
            <person name="Babu N.S."/>
            <person name="Beckwith C.J."/>
            <person name="Beseler K.G."/>
            <person name="Brison A."/>
            <person name="Carone J.V."/>
            <person name="Caskin T.P."/>
            <person name="Diamond M."/>
            <person name="Durham M.E."/>
            <person name="Foxe J.M."/>
            <person name="Go M."/>
            <person name="Henderson B.A."/>
            <person name="Jones I.B."/>
            <person name="McGettigan J.A."/>
            <person name="Micheletti S.J."/>
            <person name="Nasrallah M.E."/>
            <person name="Ortiz D."/>
            <person name="Piller C.R."/>
            <person name="Privatt S.R."/>
            <person name="Schneider S.L."/>
            <person name="Sharp S."/>
            <person name="Smith T.C."/>
            <person name="Stanton J.D."/>
            <person name="Ullery H.E."/>
            <person name="Wilson R.J."/>
            <person name="Serrano M.G."/>
            <person name="Buck G."/>
            <person name="Lee V."/>
            <person name="Wang Y."/>
            <person name="Carvalho R."/>
            <person name="Voegtly L."/>
            <person name="Shi R."/>
            <person name="Duckworth R."/>
            <person name="Johnson A."/>
            <person name="Loviza R."/>
            <person name="Walstead R."/>
            <person name="Shah Z."/>
            <person name="Kiflezghi M."/>
            <person name="Wade K."/>
            <person name="Ball S.L."/>
            <person name="Bradley K.W."/>
            <person name="Asai D.J."/>
            <person name="Bowman C.A."/>
            <person name="Russell D.A."/>
            <person name="Pope W.H."/>
            <person name="Jacobs-Sera D."/>
            <person name="Hendrix R.W."/>
            <person name="Hatfull G.F."/>
        </authorList>
    </citation>
    <scope>NUCLEOTIDE SEQUENCE [LARGE SCALE GENOMIC DNA]</scope>
    <source>
        <strain evidence="1 2">DSM 27710</strain>
    </source>
</reference>
<dbReference type="KEGG" id="vin:AKJ08_0569"/>